<evidence type="ECO:0000256" key="1">
    <source>
        <dbReference type="SAM" id="MobiDB-lite"/>
    </source>
</evidence>
<feature type="region of interest" description="Disordered" evidence="1">
    <location>
        <begin position="94"/>
        <end position="133"/>
    </location>
</feature>
<dbReference type="OrthoDB" id="203099at2759"/>
<dbReference type="EMBL" id="JACEEZ010011076">
    <property type="protein sequence ID" value="KAG0721479.1"/>
    <property type="molecule type" value="Genomic_DNA"/>
</dbReference>
<protein>
    <submittedName>
        <fullName evidence="2">LMBR1 domain-containing protein 2</fullName>
    </submittedName>
</protein>
<keyword evidence="3" id="KW-1185">Reference proteome</keyword>
<reference evidence="2" key="1">
    <citation type="submission" date="2020-07" db="EMBL/GenBank/DDBJ databases">
        <title>The High-quality genome of the commercially important snow crab, Chionoecetes opilio.</title>
        <authorList>
            <person name="Jeong J.-H."/>
            <person name="Ryu S."/>
        </authorList>
    </citation>
    <scope>NUCLEOTIDE SEQUENCE</scope>
    <source>
        <strain evidence="2">MADBK_172401_WGS</strain>
        <tissue evidence="2">Digestive gland</tissue>
    </source>
</reference>
<organism evidence="2 3">
    <name type="scientific">Chionoecetes opilio</name>
    <name type="common">Atlantic snow crab</name>
    <name type="synonym">Cancer opilio</name>
    <dbReference type="NCBI Taxonomy" id="41210"/>
    <lineage>
        <taxon>Eukaryota</taxon>
        <taxon>Metazoa</taxon>
        <taxon>Ecdysozoa</taxon>
        <taxon>Arthropoda</taxon>
        <taxon>Crustacea</taxon>
        <taxon>Multicrustacea</taxon>
        <taxon>Malacostraca</taxon>
        <taxon>Eumalacostraca</taxon>
        <taxon>Eucarida</taxon>
        <taxon>Decapoda</taxon>
        <taxon>Pleocyemata</taxon>
        <taxon>Brachyura</taxon>
        <taxon>Eubrachyura</taxon>
        <taxon>Majoidea</taxon>
        <taxon>Majidae</taxon>
        <taxon>Chionoecetes</taxon>
    </lineage>
</organism>
<dbReference type="AlphaFoldDB" id="A0A8J4YEN9"/>
<name>A0A8J4YEN9_CHIOP</name>
<evidence type="ECO:0000313" key="3">
    <source>
        <dbReference type="Proteomes" id="UP000770661"/>
    </source>
</evidence>
<feature type="compositionally biased region" description="Gly residues" evidence="1">
    <location>
        <begin position="104"/>
        <end position="115"/>
    </location>
</feature>
<comment type="caution">
    <text evidence="2">The sequence shown here is derived from an EMBL/GenBank/DDBJ whole genome shotgun (WGS) entry which is preliminary data.</text>
</comment>
<feature type="compositionally biased region" description="Basic and acidic residues" evidence="1">
    <location>
        <begin position="123"/>
        <end position="133"/>
    </location>
</feature>
<evidence type="ECO:0000313" key="2">
    <source>
        <dbReference type="EMBL" id="KAG0721479.1"/>
    </source>
</evidence>
<proteinExistence type="predicted"/>
<sequence>MCDDDLTTDLIEEGKTLINRESRRRQRMEDNAARRKDFTDRFGGGESSANMYRSARQRAEELVRPIRREDSSESAQLELLGGSQSIADYASHTTTTSAMDEGEGGLGGARLGGLGQYSRVRTHKPDKGLFDDV</sequence>
<feature type="compositionally biased region" description="Basic and acidic residues" evidence="1">
    <location>
        <begin position="21"/>
        <end position="40"/>
    </location>
</feature>
<feature type="region of interest" description="Disordered" evidence="1">
    <location>
        <begin position="21"/>
        <end position="58"/>
    </location>
</feature>
<gene>
    <name evidence="2" type="primary">lmbrd2</name>
    <name evidence="2" type="ORF">GWK47_046402</name>
</gene>
<dbReference type="Proteomes" id="UP000770661">
    <property type="component" value="Unassembled WGS sequence"/>
</dbReference>
<accession>A0A8J4YEN9</accession>